<evidence type="ECO:0000313" key="4">
    <source>
        <dbReference type="Proteomes" id="UP001059380"/>
    </source>
</evidence>
<evidence type="ECO:0000313" key="3">
    <source>
        <dbReference type="EMBL" id="UWZ84111.1"/>
    </source>
</evidence>
<feature type="chain" id="PRO_5039938268" evidence="1">
    <location>
        <begin position="21"/>
        <end position="178"/>
    </location>
</feature>
<evidence type="ECO:0000259" key="2">
    <source>
        <dbReference type="Pfam" id="PF14534"/>
    </source>
</evidence>
<feature type="signal peptide" evidence="1">
    <location>
        <begin position="1"/>
        <end position="20"/>
    </location>
</feature>
<dbReference type="InterPro" id="IPR032710">
    <property type="entry name" value="NTF2-like_dom_sf"/>
</dbReference>
<dbReference type="SUPFAM" id="SSF54427">
    <property type="entry name" value="NTF2-like"/>
    <property type="match status" value="1"/>
</dbReference>
<name>A0A9J7BNB7_9BACT</name>
<organism evidence="3 4">
    <name type="scientific">Occallatibacter riparius</name>
    <dbReference type="NCBI Taxonomy" id="1002689"/>
    <lineage>
        <taxon>Bacteria</taxon>
        <taxon>Pseudomonadati</taxon>
        <taxon>Acidobacteriota</taxon>
        <taxon>Terriglobia</taxon>
        <taxon>Terriglobales</taxon>
        <taxon>Acidobacteriaceae</taxon>
        <taxon>Occallatibacter</taxon>
    </lineage>
</organism>
<dbReference type="Proteomes" id="UP001059380">
    <property type="component" value="Chromosome"/>
</dbReference>
<feature type="domain" description="DUF4440" evidence="2">
    <location>
        <begin position="49"/>
        <end position="157"/>
    </location>
</feature>
<accession>A0A9J7BNB7</accession>
<gene>
    <name evidence="3" type="ORF">MOP44_26590</name>
</gene>
<reference evidence="3" key="1">
    <citation type="submission" date="2021-04" db="EMBL/GenBank/DDBJ databases">
        <title>Phylogenetic analysis of Acidobacteriaceae.</title>
        <authorList>
            <person name="Qiu L."/>
            <person name="Zhang Q."/>
        </authorList>
    </citation>
    <scope>NUCLEOTIDE SEQUENCE</scope>
    <source>
        <strain evidence="3">DSM 25168</strain>
    </source>
</reference>
<sequence>MRIGIIALAAATLSAHFTRAQMLEPSAPAATPNPLADPSMNAGKSLLFDLEAKFAKDVAARGGAGFAAWFADDGVTLGNGAAPVVGKVAIERSANWSPATYQLTWTPTDASMGPSGDMGYTWGHFEGHSKDANGNPVTTSGRYMTIWRKQKDGSWKVVLDAGANEPAGSGDCCRIPTS</sequence>
<dbReference type="Pfam" id="PF14534">
    <property type="entry name" value="DUF4440"/>
    <property type="match status" value="1"/>
</dbReference>
<dbReference type="EMBL" id="CP093313">
    <property type="protein sequence ID" value="UWZ84111.1"/>
    <property type="molecule type" value="Genomic_DNA"/>
</dbReference>
<dbReference type="InterPro" id="IPR027843">
    <property type="entry name" value="DUF4440"/>
</dbReference>
<dbReference type="Gene3D" id="3.10.450.50">
    <property type="match status" value="1"/>
</dbReference>
<evidence type="ECO:0000256" key="1">
    <source>
        <dbReference type="SAM" id="SignalP"/>
    </source>
</evidence>
<dbReference type="KEGG" id="orp:MOP44_26590"/>
<dbReference type="RefSeq" id="WP_260793615.1">
    <property type="nucleotide sequence ID" value="NZ_CP093313.1"/>
</dbReference>
<keyword evidence="1" id="KW-0732">Signal</keyword>
<protein>
    <submittedName>
        <fullName evidence="3">Nuclear transport factor 2 family protein</fullName>
    </submittedName>
</protein>
<proteinExistence type="predicted"/>
<keyword evidence="4" id="KW-1185">Reference proteome</keyword>
<dbReference type="AlphaFoldDB" id="A0A9J7BNB7"/>